<dbReference type="Proteomes" id="UP001215280">
    <property type="component" value="Unassembled WGS sequence"/>
</dbReference>
<dbReference type="AlphaFoldDB" id="A0AAD7NR02"/>
<sequence length="328" mass="38436">MDHFDKDKYSCSYKTVQRHRSNLGLLGARQRKATFEYIAPYVHDIRERFPNQGARVMGDTLRQDYGIKVSKNFLLEFFKVSEPEAVRRRKLRRFRRKRFWSAGVMDIIAVDQHDKWKRFGLWLHVGLDPFTGHIAWLCIWWTNHNSCLICSYYIKAGHEVGGIPLHQNVKPEALWSQLRHQFTPGLEDVLDQGFNQGIYNPDDPLEKLVFRWLVIPWLQAKLDKWKKQYNSTPRRANKNKVLPHGIPDLIHAKPHLFDSVDFTVRIEEQWAPTTDPVFSCIPPLFDLQANQLYIKIGSPPIALSTFWAVFSNLLNVFFRMDGVCMSLV</sequence>
<dbReference type="PANTHER" id="PTHR46177:SF1">
    <property type="entry name" value="INTEGRASE CATALYTIC DOMAIN-CONTAINING PROTEIN"/>
    <property type="match status" value="1"/>
</dbReference>
<organism evidence="1 2">
    <name type="scientific">Mycena maculata</name>
    <dbReference type="NCBI Taxonomy" id="230809"/>
    <lineage>
        <taxon>Eukaryota</taxon>
        <taxon>Fungi</taxon>
        <taxon>Dikarya</taxon>
        <taxon>Basidiomycota</taxon>
        <taxon>Agaricomycotina</taxon>
        <taxon>Agaricomycetes</taxon>
        <taxon>Agaricomycetidae</taxon>
        <taxon>Agaricales</taxon>
        <taxon>Marasmiineae</taxon>
        <taxon>Mycenaceae</taxon>
        <taxon>Mycena</taxon>
    </lineage>
</organism>
<accession>A0AAD7NR02</accession>
<evidence type="ECO:0000313" key="2">
    <source>
        <dbReference type="Proteomes" id="UP001215280"/>
    </source>
</evidence>
<comment type="caution">
    <text evidence="1">The sequence shown here is derived from an EMBL/GenBank/DDBJ whole genome shotgun (WGS) entry which is preliminary data.</text>
</comment>
<dbReference type="EMBL" id="JARJLG010000020">
    <property type="protein sequence ID" value="KAJ7772003.1"/>
    <property type="molecule type" value="Genomic_DNA"/>
</dbReference>
<evidence type="ECO:0000313" key="1">
    <source>
        <dbReference type="EMBL" id="KAJ7772003.1"/>
    </source>
</evidence>
<name>A0AAD7NR02_9AGAR</name>
<proteinExistence type="predicted"/>
<reference evidence="1" key="1">
    <citation type="submission" date="2023-03" db="EMBL/GenBank/DDBJ databases">
        <title>Massive genome expansion in bonnet fungi (Mycena s.s.) driven by repeated elements and novel gene families across ecological guilds.</title>
        <authorList>
            <consortium name="Lawrence Berkeley National Laboratory"/>
            <person name="Harder C.B."/>
            <person name="Miyauchi S."/>
            <person name="Viragh M."/>
            <person name="Kuo A."/>
            <person name="Thoen E."/>
            <person name="Andreopoulos B."/>
            <person name="Lu D."/>
            <person name="Skrede I."/>
            <person name="Drula E."/>
            <person name="Henrissat B."/>
            <person name="Morin E."/>
            <person name="Kohler A."/>
            <person name="Barry K."/>
            <person name="LaButti K."/>
            <person name="Morin E."/>
            <person name="Salamov A."/>
            <person name="Lipzen A."/>
            <person name="Mereny Z."/>
            <person name="Hegedus B."/>
            <person name="Baldrian P."/>
            <person name="Stursova M."/>
            <person name="Weitz H."/>
            <person name="Taylor A."/>
            <person name="Grigoriev I.V."/>
            <person name="Nagy L.G."/>
            <person name="Martin F."/>
            <person name="Kauserud H."/>
        </authorList>
    </citation>
    <scope>NUCLEOTIDE SEQUENCE</scope>
    <source>
        <strain evidence="1">CBHHK188m</strain>
    </source>
</reference>
<gene>
    <name evidence="1" type="ORF">DFH07DRAFT_866290</name>
</gene>
<protein>
    <submittedName>
        <fullName evidence="1">Uncharacterized protein</fullName>
    </submittedName>
</protein>
<dbReference type="PANTHER" id="PTHR46177">
    <property type="entry name" value="INTEGRASE CATALYTIC DOMAIN-CONTAINING PROTEIN"/>
    <property type="match status" value="1"/>
</dbReference>
<keyword evidence="2" id="KW-1185">Reference proteome</keyword>